<protein>
    <submittedName>
        <fullName evidence="2">Uncharacterized protein</fullName>
    </submittedName>
</protein>
<proteinExistence type="predicted"/>
<keyword evidence="1" id="KW-0472">Membrane</keyword>
<evidence type="ECO:0000313" key="2">
    <source>
        <dbReference type="EMBL" id="MBU2737711.1"/>
    </source>
</evidence>
<sequence>MEKSKTWSWIVLWVTLLYLVVETSFSSELLNIVGQNASTADITAIEHWGRCISGFAVGLILWSVLTPDLSIFGMRPFKKVSRALIINIVVTFFTMIFVYHWEMQIVHTAKSDNSGTKRKEAVYAAFVRTGLLKHTVQLTGMDSKNINYKTPEGKSFIALLPLLADSDGGLSSKVHGVLKNVLEENTIVQEQGAQGFYNKIFIPSAQYMDKAWTRYQSMVNHLNSAYEKANAAPSFEQNAIIKKANNQFNATFRKAFSIHGYPPATVNPSTVHNAQEFFGLPAIRRLWKHYLHLSGYVPPMMPNESYQQVKSAVWPVFLNDAANKALKTFQSNANDFRDGGIYAQKGKNAVVLLTVPAMALIFSVIGMLIHSTKVIYYLQKVSHKKEDDSESRHVLFFWRAFVALAVSGSVACFFYFWSNDMTQSALYHHLIMEYQKNGHGLWPDWMITWIIQAERFVYPVADFLRNHVLMGFHFGVGPLARTISTS</sequence>
<accession>A0ABS5ZM32</accession>
<comment type="caution">
    <text evidence="2">The sequence shown here is derived from an EMBL/GenBank/DDBJ whole genome shotgun (WGS) entry which is preliminary data.</text>
</comment>
<keyword evidence="3" id="KW-1185">Reference proteome</keyword>
<feature type="transmembrane region" description="Helical" evidence="1">
    <location>
        <begin position="84"/>
        <end position="101"/>
    </location>
</feature>
<reference evidence="2 3" key="1">
    <citation type="journal article" date="2021" name="ISME J.">
        <title>Genomic evolution of the class Acidithiobacillia: deep-branching Proteobacteria living in extreme acidic conditions.</title>
        <authorList>
            <person name="Moya-Beltran A."/>
            <person name="Beard S."/>
            <person name="Rojas-Villalobos C."/>
            <person name="Issotta F."/>
            <person name="Gallardo Y."/>
            <person name="Ulloa R."/>
            <person name="Giaveno A."/>
            <person name="Degli Esposti M."/>
            <person name="Johnson D.B."/>
            <person name="Quatrini R."/>
        </authorList>
    </citation>
    <scope>NUCLEOTIDE SEQUENCE [LARGE SCALE GENOMIC DNA]</scope>
    <source>
        <strain evidence="2 3">ATCC 19703</strain>
    </source>
</reference>
<evidence type="ECO:0000313" key="3">
    <source>
        <dbReference type="Proteomes" id="UP001197028"/>
    </source>
</evidence>
<name>A0ABS5ZM32_9PROT</name>
<dbReference type="EMBL" id="JABELD010000017">
    <property type="protein sequence ID" value="MBU2737711.1"/>
    <property type="molecule type" value="Genomic_DNA"/>
</dbReference>
<feature type="transmembrane region" description="Helical" evidence="1">
    <location>
        <begin position="52"/>
        <end position="72"/>
    </location>
</feature>
<organism evidence="2 3">
    <name type="scientific">Acidithiobacillus concretivorus</name>
    <dbReference type="NCBI Taxonomy" id="3063952"/>
    <lineage>
        <taxon>Bacteria</taxon>
        <taxon>Pseudomonadati</taxon>
        <taxon>Pseudomonadota</taxon>
        <taxon>Acidithiobacillia</taxon>
        <taxon>Acidithiobacillales</taxon>
        <taxon>Acidithiobacillaceae</taxon>
        <taxon>Acidithiobacillus</taxon>
    </lineage>
</organism>
<dbReference type="Proteomes" id="UP001197028">
    <property type="component" value="Unassembled WGS sequence"/>
</dbReference>
<feature type="transmembrane region" description="Helical" evidence="1">
    <location>
        <begin position="350"/>
        <end position="376"/>
    </location>
</feature>
<dbReference type="RefSeq" id="WP_215862749.1">
    <property type="nucleotide sequence ID" value="NZ_JABELD010000017.1"/>
</dbReference>
<keyword evidence="1" id="KW-1133">Transmembrane helix</keyword>
<gene>
    <name evidence="2" type="ORF">HJG40_02585</name>
</gene>
<keyword evidence="1" id="KW-0812">Transmembrane</keyword>
<evidence type="ECO:0000256" key="1">
    <source>
        <dbReference type="SAM" id="Phobius"/>
    </source>
</evidence>
<feature type="transmembrane region" description="Helical" evidence="1">
    <location>
        <begin position="396"/>
        <end position="417"/>
    </location>
</feature>